<feature type="transmembrane region" description="Helical" evidence="5">
    <location>
        <begin position="305"/>
        <end position="324"/>
    </location>
</feature>
<dbReference type="EMBL" id="JAWNGC010000001">
    <property type="protein sequence ID" value="MDY5154205.1"/>
    <property type="molecule type" value="Genomic_DNA"/>
</dbReference>
<feature type="transmembrane region" description="Helical" evidence="5">
    <location>
        <begin position="267"/>
        <end position="293"/>
    </location>
</feature>
<protein>
    <submittedName>
        <fullName evidence="7">ABC transporter permease</fullName>
    </submittedName>
</protein>
<evidence type="ECO:0000313" key="8">
    <source>
        <dbReference type="Proteomes" id="UP001281731"/>
    </source>
</evidence>
<keyword evidence="2 5" id="KW-0812">Transmembrane</keyword>
<dbReference type="GO" id="GO:0140359">
    <property type="term" value="F:ABC-type transporter activity"/>
    <property type="evidence" value="ECO:0007669"/>
    <property type="project" value="InterPro"/>
</dbReference>
<sequence length="405" mass="44117">MLSVIIKREYFNIMKSKGTKWMLIILALLVVCGSLALRFFVVDAKSDDQDQSSNVGGNETVLVANSAKDIAPFLEAFGIKPVMTDKEPAVALEKNNPDKAEYMIGGNPPKFEYYVSNVSLQSNSAFSTKSAIKEALKTYTLQKANVNPQIQHELLTITQAEFVPASDKGDAISELAGIVIAIVGISISLFFIILSMQGIASGILEEKSSRVVEVILSTVRPRTLLLGKLIGVGGGLMTLSLLTLGLISGGLWFSGIFAYIPALNVNIAYVILTLIFWTVLGYFTIAAMIGGAAATVSRQEDFGGLNTLFMFVLFVPFYTCLFWLQNGIVSEGVANILSYVPFFSPFMMQSRMFMGTAGWMEIVGAIAINLVAIYLLTLLAGKVYERSILRMGERVKLSQIFRKAA</sequence>
<evidence type="ECO:0000256" key="4">
    <source>
        <dbReference type="ARBA" id="ARBA00023136"/>
    </source>
</evidence>
<feature type="transmembrane region" description="Helical" evidence="5">
    <location>
        <begin position="21"/>
        <end position="41"/>
    </location>
</feature>
<dbReference type="Proteomes" id="UP001281731">
    <property type="component" value="Unassembled WGS sequence"/>
</dbReference>
<evidence type="ECO:0000256" key="3">
    <source>
        <dbReference type="ARBA" id="ARBA00022989"/>
    </source>
</evidence>
<evidence type="ECO:0000313" key="7">
    <source>
        <dbReference type="EMBL" id="MDY5154205.1"/>
    </source>
</evidence>
<reference evidence="7" key="1">
    <citation type="submission" date="2023-10" db="EMBL/GenBank/DDBJ databases">
        <title>Whole Genome based description of the genera Actinobaculum and Actinotignum reveals a complex phylogenetic relationship within the species included in the genus Actinotignum.</title>
        <authorList>
            <person name="Jensen C.S."/>
            <person name="Dargis R."/>
            <person name="Kemp M."/>
            <person name="Christensen J.J."/>
        </authorList>
    </citation>
    <scope>NUCLEOTIDE SEQUENCE</scope>
    <source>
        <strain evidence="7">SLA_B511</strain>
    </source>
</reference>
<keyword evidence="4 5" id="KW-0472">Membrane</keyword>
<dbReference type="AlphaFoldDB" id="A0AAW9HJW0"/>
<evidence type="ECO:0000259" key="6">
    <source>
        <dbReference type="Pfam" id="PF12698"/>
    </source>
</evidence>
<accession>A0AAW9HJW0</accession>
<organism evidence="7 8">
    <name type="scientific">Actinotignum urinale</name>
    <dbReference type="NCBI Taxonomy" id="190146"/>
    <lineage>
        <taxon>Bacteria</taxon>
        <taxon>Bacillati</taxon>
        <taxon>Actinomycetota</taxon>
        <taxon>Actinomycetes</taxon>
        <taxon>Actinomycetales</taxon>
        <taxon>Actinomycetaceae</taxon>
        <taxon>Actinotignum</taxon>
    </lineage>
</organism>
<dbReference type="InterPro" id="IPR013525">
    <property type="entry name" value="ABC2_TM"/>
</dbReference>
<dbReference type="PANTHER" id="PTHR43471">
    <property type="entry name" value="ABC TRANSPORTER PERMEASE"/>
    <property type="match status" value="1"/>
</dbReference>
<comment type="subcellular location">
    <subcellularLocation>
        <location evidence="1">Membrane</location>
        <topology evidence="1">Multi-pass membrane protein</topology>
    </subcellularLocation>
</comment>
<feature type="transmembrane region" description="Helical" evidence="5">
    <location>
        <begin position="225"/>
        <end position="247"/>
    </location>
</feature>
<comment type="caution">
    <text evidence="7">The sequence shown here is derived from an EMBL/GenBank/DDBJ whole genome shotgun (WGS) entry which is preliminary data.</text>
</comment>
<evidence type="ECO:0000256" key="5">
    <source>
        <dbReference type="SAM" id="Phobius"/>
    </source>
</evidence>
<proteinExistence type="predicted"/>
<dbReference type="GO" id="GO:0016020">
    <property type="term" value="C:membrane"/>
    <property type="evidence" value="ECO:0007669"/>
    <property type="project" value="UniProtKB-SubCell"/>
</dbReference>
<feature type="domain" description="ABC-2 type transporter transmembrane" evidence="6">
    <location>
        <begin position="21"/>
        <end position="380"/>
    </location>
</feature>
<dbReference type="Pfam" id="PF12698">
    <property type="entry name" value="ABC2_membrane_3"/>
    <property type="match status" value="1"/>
</dbReference>
<name>A0AAW9HJW0_9ACTO</name>
<gene>
    <name evidence="7" type="ORF">R6G80_00460</name>
</gene>
<dbReference type="RefSeq" id="WP_102165437.1">
    <property type="nucleotide sequence ID" value="NZ_CAMYCL010000001.1"/>
</dbReference>
<feature type="transmembrane region" description="Helical" evidence="5">
    <location>
        <begin position="357"/>
        <end position="381"/>
    </location>
</feature>
<feature type="transmembrane region" description="Helical" evidence="5">
    <location>
        <begin position="175"/>
        <end position="204"/>
    </location>
</feature>
<keyword evidence="3 5" id="KW-1133">Transmembrane helix</keyword>
<evidence type="ECO:0000256" key="1">
    <source>
        <dbReference type="ARBA" id="ARBA00004141"/>
    </source>
</evidence>
<evidence type="ECO:0000256" key="2">
    <source>
        <dbReference type="ARBA" id="ARBA00022692"/>
    </source>
</evidence>